<keyword evidence="1" id="KW-1133">Transmembrane helix</keyword>
<dbReference type="Proteomes" id="UP000220605">
    <property type="component" value="Chromosome 9"/>
</dbReference>
<protein>
    <submittedName>
        <fullName evidence="2">Uncharacterized protein</fullName>
    </submittedName>
</protein>
<dbReference type="VEuPathDB" id="PlasmoDB:PVPAM_000012300"/>
<name>A0A564ZWE2_PLAVI</name>
<dbReference type="VEuPathDB" id="PlasmoDB:PVP01_0901500"/>
<proteinExistence type="predicted"/>
<keyword evidence="1" id="KW-0472">Membrane</keyword>
<feature type="transmembrane region" description="Helical" evidence="1">
    <location>
        <begin position="153"/>
        <end position="176"/>
    </location>
</feature>
<accession>A0A564ZWE2</accession>
<keyword evidence="1" id="KW-0812">Transmembrane</keyword>
<dbReference type="EMBL" id="LT635620">
    <property type="protein sequence ID" value="VUZ95668.1"/>
    <property type="molecule type" value="Genomic_DNA"/>
</dbReference>
<evidence type="ECO:0000313" key="3">
    <source>
        <dbReference type="Proteomes" id="UP000220605"/>
    </source>
</evidence>
<dbReference type="OrthoDB" id="10642455at2759"/>
<evidence type="ECO:0000313" key="2">
    <source>
        <dbReference type="EMBL" id="VUZ95668.1"/>
    </source>
</evidence>
<dbReference type="AlphaFoldDB" id="A0A564ZWE2"/>
<gene>
    <name evidence="2" type="ORF">PVP01_0901500</name>
</gene>
<organism evidence="2 3">
    <name type="scientific">Plasmodium vivax</name>
    <name type="common">malaria parasite P. vivax</name>
    <dbReference type="NCBI Taxonomy" id="5855"/>
    <lineage>
        <taxon>Eukaryota</taxon>
        <taxon>Sar</taxon>
        <taxon>Alveolata</taxon>
        <taxon>Apicomplexa</taxon>
        <taxon>Aconoidasida</taxon>
        <taxon>Haemosporida</taxon>
        <taxon>Plasmodiidae</taxon>
        <taxon>Plasmodium</taxon>
        <taxon>Plasmodium (Plasmodium)</taxon>
    </lineage>
</organism>
<sequence length="275" mass="32435">MMENKEEFNESCEKRKTVLYELINYKKSEIYIYIYIYNRSLCIQTKTELKKCNYKYLSKELIFKFFRFPLNCLCNKVIMNFIKSVALYQLFILQFAPTIAEGTSREQSQTLTLNGIIENVTQIAKSFWTSIENSLCTICKKIGIHREDTCTPLYVSIPVVVFLFLFVFGIICLICCKCCCKKSCCKKKASEDSNVDYNQFMMGQDGQMYNQMYQGQMMQPQMIPGGMMYPQMYPGQMYYPQMLQQGMQQPEMLQQGMQQLEMQYMEMQQPETEHL</sequence>
<evidence type="ECO:0000256" key="1">
    <source>
        <dbReference type="SAM" id="Phobius"/>
    </source>
</evidence>
<dbReference type="VEuPathDB" id="PlasmoDB:PVW1_090006700"/>
<reference evidence="3" key="1">
    <citation type="submission" date="2016-07" db="EMBL/GenBank/DDBJ databases">
        <authorList>
            <consortium name="Pathogen Informatics"/>
        </authorList>
    </citation>
    <scope>NUCLEOTIDE SEQUENCE [LARGE SCALE GENOMIC DNA]</scope>
</reference>